<dbReference type="InterPro" id="IPR050900">
    <property type="entry name" value="Transposase_IS3/IS150/IS904"/>
</dbReference>
<evidence type="ECO:0000313" key="3">
    <source>
        <dbReference type="EMBL" id="MCG4527139.1"/>
    </source>
</evidence>
<dbReference type="InterPro" id="IPR036397">
    <property type="entry name" value="RNaseH_sf"/>
</dbReference>
<dbReference type="Pfam" id="PF13333">
    <property type="entry name" value="rve_2"/>
    <property type="match status" value="1"/>
</dbReference>
<dbReference type="SUPFAM" id="SSF46689">
    <property type="entry name" value="Homeodomain-like"/>
    <property type="match status" value="1"/>
</dbReference>
<dbReference type="InterPro" id="IPR012337">
    <property type="entry name" value="RNaseH-like_sf"/>
</dbReference>
<comment type="caution">
    <text evidence="3">The sequence shown here is derived from an EMBL/GenBank/DDBJ whole genome shotgun (WGS) entry which is preliminary data.</text>
</comment>
<evidence type="ECO:0000313" key="4">
    <source>
        <dbReference type="Proteomes" id="UP001200313"/>
    </source>
</evidence>
<dbReference type="PANTHER" id="PTHR46889">
    <property type="entry name" value="TRANSPOSASE INSF FOR INSERTION SEQUENCE IS3B-RELATED"/>
    <property type="match status" value="1"/>
</dbReference>
<dbReference type="InterPro" id="IPR002514">
    <property type="entry name" value="Transposase_8"/>
</dbReference>
<dbReference type="InterPro" id="IPR009057">
    <property type="entry name" value="Homeodomain-like_sf"/>
</dbReference>
<keyword evidence="4" id="KW-1185">Reference proteome</keyword>
<protein>
    <submittedName>
        <fullName evidence="3">IS3 family transposase</fullName>
    </submittedName>
</protein>
<dbReference type="NCBIfam" id="NF033516">
    <property type="entry name" value="transpos_IS3"/>
    <property type="match status" value="1"/>
</dbReference>
<dbReference type="InterPro" id="IPR001584">
    <property type="entry name" value="Integrase_cat-core"/>
</dbReference>
<accession>A0ABS9M8J6</accession>
<organism evidence="3 4">
    <name type="scientific">Intestinimonas massiliensis</name>
    <name type="common">ex Afouda et al. 2020</name>
    <dbReference type="NCBI Taxonomy" id="1673721"/>
    <lineage>
        <taxon>Bacteria</taxon>
        <taxon>Bacillati</taxon>
        <taxon>Bacillota</taxon>
        <taxon>Clostridia</taxon>
        <taxon>Eubacteriales</taxon>
        <taxon>Intestinimonas</taxon>
    </lineage>
</organism>
<reference evidence="3 4" key="1">
    <citation type="submission" date="2022-01" db="EMBL/GenBank/DDBJ databases">
        <title>Collection of gut derived symbiotic bacterial strains cultured from healthy donors.</title>
        <authorList>
            <person name="Lin H."/>
            <person name="Kohout C."/>
            <person name="Waligurski E."/>
            <person name="Pamer E.G."/>
        </authorList>
    </citation>
    <scope>NUCLEOTIDE SEQUENCE [LARGE SCALE GENOMIC DNA]</scope>
    <source>
        <strain evidence="3 4">DFI.3.7</strain>
    </source>
</reference>
<dbReference type="RefSeq" id="WP_238073928.1">
    <property type="nucleotide sequence ID" value="NZ_JAKNJB010000011.1"/>
</dbReference>
<dbReference type="PANTHER" id="PTHR46889:SF4">
    <property type="entry name" value="TRANSPOSASE INSO FOR INSERTION SEQUENCE ELEMENT IS911B-RELATED"/>
    <property type="match status" value="1"/>
</dbReference>
<proteinExistence type="predicted"/>
<dbReference type="Gene3D" id="3.30.420.10">
    <property type="entry name" value="Ribonuclease H-like superfamily/Ribonuclease H"/>
    <property type="match status" value="1"/>
</dbReference>
<evidence type="ECO:0000256" key="1">
    <source>
        <dbReference type="ARBA" id="ARBA00002286"/>
    </source>
</evidence>
<feature type="domain" description="Integrase catalytic" evidence="2">
    <location>
        <begin position="213"/>
        <end position="375"/>
    </location>
</feature>
<gene>
    <name evidence="3" type="ORF">L0P79_08605</name>
</gene>
<dbReference type="SUPFAM" id="SSF53098">
    <property type="entry name" value="Ribonuclease H-like"/>
    <property type="match status" value="1"/>
</dbReference>
<dbReference type="Proteomes" id="UP001200313">
    <property type="component" value="Unassembled WGS sequence"/>
</dbReference>
<comment type="function">
    <text evidence="1">Involved in the transposition of the insertion sequence.</text>
</comment>
<dbReference type="Pfam" id="PF01527">
    <property type="entry name" value="HTH_Tnp_1"/>
    <property type="match status" value="1"/>
</dbReference>
<dbReference type="PROSITE" id="PS50994">
    <property type="entry name" value="INTEGRASE"/>
    <property type="match status" value="1"/>
</dbReference>
<dbReference type="InterPro" id="IPR025948">
    <property type="entry name" value="HTH-like_dom"/>
</dbReference>
<sequence>MKKRLTPEEKQELVARYQMGEPVKSLCKEAGVSKSSFYEWIGQYRENRTLNGQVMTPREFEFLRRRVQKLEEMLTVLKTVECTVSAPLQEKLRELEKLYGRFSVHVLCEAMDVSRGTFYNFMFRSKRGNSAAAMRREALRIQIRDVYEESKQLFGAGKIRAVLVERGQQVSQKLVAELMREMGLSSIRVTAKRDYERLQSYEKKANALKQQFQTQAPNQVWVSDVTYFRLKDRWFYICVIIDLFSRKVISCGISQKNSTRLITTTFKQAVAERKPGRDFTFHSDQGAQYTAYAFRKLLKAHGVTQSFSKPGTPHDNAVAEAFFASFKKEELYRTNYHSEAELRRQIIDYMEFYNDRRPHRTLQYKTPNRFEQDFLQRES</sequence>
<name>A0ABS9M8J6_9FIRM</name>
<evidence type="ECO:0000259" key="2">
    <source>
        <dbReference type="PROSITE" id="PS50994"/>
    </source>
</evidence>
<dbReference type="Pfam" id="PF13276">
    <property type="entry name" value="HTH_21"/>
    <property type="match status" value="1"/>
</dbReference>
<dbReference type="EMBL" id="JAKNJB010000011">
    <property type="protein sequence ID" value="MCG4527139.1"/>
    <property type="molecule type" value="Genomic_DNA"/>
</dbReference>
<dbReference type="Pfam" id="PF00665">
    <property type="entry name" value="rve"/>
    <property type="match status" value="1"/>
</dbReference>
<dbReference type="InterPro" id="IPR048020">
    <property type="entry name" value="Transpos_IS3"/>
</dbReference>